<evidence type="ECO:0000256" key="6">
    <source>
        <dbReference type="ARBA" id="ARBA00022729"/>
    </source>
</evidence>
<dbReference type="CDD" id="cd04278">
    <property type="entry name" value="ZnMc_MMP"/>
    <property type="match status" value="1"/>
</dbReference>
<dbReference type="InterPro" id="IPR001818">
    <property type="entry name" value="Pept_M10_metallopeptidase"/>
</dbReference>
<dbReference type="EMBL" id="JACGCM010001183">
    <property type="protein sequence ID" value="KAF6159858.1"/>
    <property type="molecule type" value="Genomic_DNA"/>
</dbReference>
<organism evidence="19 20">
    <name type="scientific">Kingdonia uniflora</name>
    <dbReference type="NCBI Taxonomy" id="39325"/>
    <lineage>
        <taxon>Eukaryota</taxon>
        <taxon>Viridiplantae</taxon>
        <taxon>Streptophyta</taxon>
        <taxon>Embryophyta</taxon>
        <taxon>Tracheophyta</taxon>
        <taxon>Spermatophyta</taxon>
        <taxon>Magnoliopsida</taxon>
        <taxon>Ranunculales</taxon>
        <taxon>Circaeasteraceae</taxon>
        <taxon>Kingdonia</taxon>
    </lineage>
</organism>
<dbReference type="SUPFAM" id="SSF55486">
    <property type="entry name" value="Metalloproteases ('zincins'), catalytic domain"/>
    <property type="match status" value="1"/>
</dbReference>
<feature type="binding site" evidence="15">
    <location>
        <position position="246"/>
    </location>
    <ligand>
        <name>Ca(2+)</name>
        <dbReference type="ChEBI" id="CHEBI:29108"/>
        <label>1</label>
    </ligand>
</feature>
<evidence type="ECO:0000256" key="5">
    <source>
        <dbReference type="ARBA" id="ARBA00022723"/>
    </source>
</evidence>
<keyword evidence="10" id="KW-0648">Protein biosynthesis</keyword>
<dbReference type="GO" id="GO:0008270">
    <property type="term" value="F:zinc ion binding"/>
    <property type="evidence" value="ECO:0007669"/>
    <property type="project" value="InterPro"/>
</dbReference>
<feature type="binding site" evidence="15">
    <location>
        <position position="243"/>
    </location>
    <ligand>
        <name>Ca(2+)</name>
        <dbReference type="ChEBI" id="CHEBI:29108"/>
        <label>3</label>
    </ligand>
</feature>
<evidence type="ECO:0000256" key="2">
    <source>
        <dbReference type="ARBA" id="ARBA00005422"/>
    </source>
</evidence>
<dbReference type="Proteomes" id="UP000541444">
    <property type="component" value="Unassembled WGS sequence"/>
</dbReference>
<dbReference type="GO" id="GO:0004222">
    <property type="term" value="F:metalloendopeptidase activity"/>
    <property type="evidence" value="ECO:0007669"/>
    <property type="project" value="InterPro"/>
</dbReference>
<keyword evidence="8 15" id="KW-0862">Zinc</keyword>
<feature type="binding site" description="in inhibited form" evidence="15">
    <location>
        <position position="117"/>
    </location>
    <ligand>
        <name>Zn(2+)</name>
        <dbReference type="ChEBI" id="CHEBI:29105"/>
        <label>2</label>
        <note>catalytic</note>
    </ligand>
</feature>
<dbReference type="InterPro" id="IPR006026">
    <property type="entry name" value="Peptidase_Metallo"/>
</dbReference>
<comment type="similarity">
    <text evidence="2">Belongs to the SUI1 family.</text>
</comment>
<keyword evidence="12" id="KW-0865">Zymogen</keyword>
<dbReference type="Gene3D" id="3.40.390.10">
    <property type="entry name" value="Collagenase (Catalytic Domain)"/>
    <property type="match status" value="1"/>
</dbReference>
<dbReference type="GO" id="GO:0003729">
    <property type="term" value="F:mRNA binding"/>
    <property type="evidence" value="ECO:0007669"/>
    <property type="project" value="UniProtKB-ARBA"/>
</dbReference>
<evidence type="ECO:0000256" key="4">
    <source>
        <dbReference type="ARBA" id="ARBA00022670"/>
    </source>
</evidence>
<keyword evidence="6 17" id="KW-0732">Signal</keyword>
<keyword evidence="20" id="KW-1185">Reference proteome</keyword>
<feature type="binding site" evidence="15">
    <location>
        <position position="241"/>
    </location>
    <ligand>
        <name>Zn(2+)</name>
        <dbReference type="ChEBI" id="CHEBI:29105"/>
        <label>1</label>
    </ligand>
</feature>
<dbReference type="InterPro" id="IPR033739">
    <property type="entry name" value="M10A_MMP"/>
</dbReference>
<feature type="binding site" evidence="15">
    <location>
        <position position="216"/>
    </location>
    <ligand>
        <name>Zn(2+)</name>
        <dbReference type="ChEBI" id="CHEBI:29105"/>
        <label>1</label>
    </ligand>
</feature>
<dbReference type="Pfam" id="PF01253">
    <property type="entry name" value="SUI1"/>
    <property type="match status" value="1"/>
</dbReference>
<comment type="similarity">
    <text evidence="3">Belongs to the peptidase M10A family. Matrix metalloproteinases (MMPs) subfamily.</text>
</comment>
<feature type="binding site" evidence="15">
    <location>
        <position position="218"/>
    </location>
    <ligand>
        <name>Zn(2+)</name>
        <dbReference type="ChEBI" id="CHEBI:29105"/>
        <label>1</label>
    </ligand>
</feature>
<dbReference type="GO" id="GO:0003743">
    <property type="term" value="F:translation initiation factor activity"/>
    <property type="evidence" value="ECO:0007669"/>
    <property type="project" value="InterPro"/>
</dbReference>
<evidence type="ECO:0000256" key="14">
    <source>
        <dbReference type="PIRSR" id="PIRSR621190-1"/>
    </source>
</evidence>
<evidence type="ECO:0000256" key="12">
    <source>
        <dbReference type="ARBA" id="ARBA00023145"/>
    </source>
</evidence>
<keyword evidence="4" id="KW-0645">Protease</keyword>
<dbReference type="AlphaFoldDB" id="A0A7J7MYU4"/>
<feature type="domain" description="SUI1" evidence="18">
    <location>
        <begin position="398"/>
        <end position="468"/>
    </location>
</feature>
<protein>
    <recommendedName>
        <fullName evidence="18">SUI1 domain-containing protein</fullName>
    </recommendedName>
</protein>
<feature type="binding site" evidence="15">
    <location>
        <position position="275"/>
    </location>
    <ligand>
        <name>Zn(2+)</name>
        <dbReference type="ChEBI" id="CHEBI:29105"/>
        <label>2</label>
        <note>catalytic</note>
    </ligand>
</feature>
<dbReference type="PANTHER" id="PTHR10201">
    <property type="entry name" value="MATRIX METALLOPROTEINASE"/>
    <property type="match status" value="1"/>
</dbReference>
<dbReference type="InterPro" id="IPR036877">
    <property type="entry name" value="SUI1_dom_sf"/>
</dbReference>
<feature type="signal peptide" evidence="17">
    <location>
        <begin position="1"/>
        <end position="25"/>
    </location>
</feature>
<sequence length="480" mass="52782">MKTKTQTSTITLLLLFILCSITINGHDDHDHDNITSNGWQSFKNLSGCHSGDQVNGLSKLKRYLNRFGYIPDSVSNYTDEFDDSLESALKKYQLNFNINETGTLDDSTLDQIQRPRCGVADIINGSTTMNSGRKSKSRGNINSVEHYTFFPGTPRWSTGNSDLTYAFLPANNLSSTVKLVFARAFARWSEVTTLTFTETDVYSDADLTIGFFVGDHGDGEPFDGVLGTLAHAFSPPDGRFHLDGDEQWVVDGDVTTTSLTSAVDLESVAVHEIGHLLGLGHSSVEDAIMFPTISSRSRKVQLASDDVDGIQLLYGSNPSYNGSSTYTPSSNHERDTSDGAVGVTIVRDKASKVSVLFRSKTSYKPRFMSDLNAQIPTAFDPFAEANAEDSGAGSKEYVHVRTQQRNGRKSLTTVQGLKKEFSYNKILKDLKKEFCCNGTVVQDPELGQVIQLQGDQRKNVSTFLVQAGIVKKENIKIHGF</sequence>
<dbReference type="OrthoDB" id="406838at2759"/>
<evidence type="ECO:0000313" key="19">
    <source>
        <dbReference type="EMBL" id="KAF6159858.1"/>
    </source>
</evidence>
<dbReference type="Pfam" id="PF00413">
    <property type="entry name" value="Peptidase_M10"/>
    <property type="match status" value="1"/>
</dbReference>
<feature type="short sequence motif" description="Cysteine switch" evidence="16">
    <location>
        <begin position="115"/>
        <end position="144"/>
    </location>
</feature>
<keyword evidence="15" id="KW-0106">Calcium</keyword>
<feature type="binding site" evidence="15">
    <location>
        <position position="246"/>
    </location>
    <ligand>
        <name>Ca(2+)</name>
        <dbReference type="ChEBI" id="CHEBI:29108"/>
        <label>3</label>
    </ligand>
</feature>
<dbReference type="GO" id="GO:0030574">
    <property type="term" value="P:collagen catabolic process"/>
    <property type="evidence" value="ECO:0007669"/>
    <property type="project" value="TreeGrafter"/>
</dbReference>
<feature type="binding site" evidence="15">
    <location>
        <position position="206"/>
    </location>
    <ligand>
        <name>Ca(2+)</name>
        <dbReference type="ChEBI" id="CHEBI:29108"/>
        <label>2</label>
    </ligand>
</feature>
<feature type="binding site" evidence="15">
    <location>
        <position position="223"/>
    </location>
    <ligand>
        <name>Ca(2+)</name>
        <dbReference type="ChEBI" id="CHEBI:29108"/>
        <label>3</label>
    </ligand>
</feature>
<feature type="active site" evidence="14">
    <location>
        <position position="272"/>
    </location>
</feature>
<feature type="binding site" evidence="15">
    <location>
        <position position="289"/>
    </location>
    <ligand>
        <name>Zn(2+)</name>
        <dbReference type="ChEBI" id="CHEBI:29105"/>
        <label>2</label>
        <note>catalytic</note>
    </ligand>
</feature>
<evidence type="ECO:0000259" key="18">
    <source>
        <dbReference type="PROSITE" id="PS50296"/>
    </source>
</evidence>
<evidence type="ECO:0000256" key="16">
    <source>
        <dbReference type="PIRSR" id="PIRSR621190-5"/>
    </source>
</evidence>
<dbReference type="InterPro" id="IPR024079">
    <property type="entry name" value="MetalloPept_cat_dom_sf"/>
</dbReference>
<evidence type="ECO:0000256" key="3">
    <source>
        <dbReference type="ARBA" id="ARBA00009614"/>
    </source>
</evidence>
<keyword evidence="13" id="KW-0325">Glycoprotein</keyword>
<evidence type="ECO:0000256" key="17">
    <source>
        <dbReference type="SAM" id="SignalP"/>
    </source>
</evidence>
<dbReference type="GO" id="GO:0030198">
    <property type="term" value="P:extracellular matrix organization"/>
    <property type="evidence" value="ECO:0007669"/>
    <property type="project" value="TreeGrafter"/>
</dbReference>
<comment type="function">
    <text evidence="1">Probably involved in translation.</text>
</comment>
<comment type="cofactor">
    <cofactor evidence="15">
        <name>Zn(2+)</name>
        <dbReference type="ChEBI" id="CHEBI:29105"/>
    </cofactor>
    <text evidence="15">Binds 2 Zn(2+) ions per subunit.</text>
</comment>
<feature type="binding site" evidence="15">
    <location>
        <position position="271"/>
    </location>
    <ligand>
        <name>Zn(2+)</name>
        <dbReference type="ChEBI" id="CHEBI:29105"/>
        <label>2</label>
        <note>catalytic</note>
    </ligand>
</feature>
<evidence type="ECO:0000256" key="15">
    <source>
        <dbReference type="PIRSR" id="PIRSR621190-2"/>
    </source>
</evidence>
<dbReference type="Pfam" id="PF01471">
    <property type="entry name" value="PG_binding_1"/>
    <property type="match status" value="1"/>
</dbReference>
<dbReference type="FunFam" id="3.40.390.10:FF:000018">
    <property type="entry name" value="Metalloendoproteinase 1"/>
    <property type="match status" value="1"/>
</dbReference>
<dbReference type="SUPFAM" id="SSF55159">
    <property type="entry name" value="eIF1-like"/>
    <property type="match status" value="1"/>
</dbReference>
<evidence type="ECO:0000256" key="8">
    <source>
        <dbReference type="ARBA" id="ARBA00022833"/>
    </source>
</evidence>
<keyword evidence="9" id="KW-0810">Translation regulation</keyword>
<feature type="chain" id="PRO_5029873579" description="SUI1 domain-containing protein" evidence="17">
    <location>
        <begin position="26"/>
        <end position="480"/>
    </location>
</feature>
<dbReference type="PRINTS" id="PR00138">
    <property type="entry name" value="MATRIXIN"/>
</dbReference>
<keyword evidence="5 15" id="KW-0479">Metal-binding</keyword>
<dbReference type="PANTHER" id="PTHR10201:SF272">
    <property type="entry name" value="METALLOENDOPROTEINASE 5-MMP"/>
    <property type="match status" value="1"/>
</dbReference>
<evidence type="ECO:0000256" key="1">
    <source>
        <dbReference type="ARBA" id="ARBA00003130"/>
    </source>
</evidence>
<dbReference type="Gene3D" id="3.30.780.10">
    <property type="entry name" value="SUI1-like domain"/>
    <property type="match status" value="1"/>
</dbReference>
<accession>A0A7J7MYU4</accession>
<keyword evidence="11" id="KW-0482">Metalloprotease</keyword>
<evidence type="ECO:0000256" key="11">
    <source>
        <dbReference type="ARBA" id="ARBA00023049"/>
    </source>
</evidence>
<evidence type="ECO:0000256" key="10">
    <source>
        <dbReference type="ARBA" id="ARBA00022917"/>
    </source>
</evidence>
<dbReference type="FunFam" id="3.30.780.10:FF:000001">
    <property type="entry name" value="Eukaryotic translation initiation factor SUI1"/>
    <property type="match status" value="1"/>
</dbReference>
<dbReference type="InterPro" id="IPR005874">
    <property type="entry name" value="SUI1_euk"/>
</dbReference>
<dbReference type="CDD" id="cd11566">
    <property type="entry name" value="eIF1_SUI1"/>
    <property type="match status" value="1"/>
</dbReference>
<feature type="binding site" evidence="15">
    <location>
        <position position="231"/>
    </location>
    <ligand>
        <name>Zn(2+)</name>
        <dbReference type="ChEBI" id="CHEBI:29105"/>
        <label>1</label>
    </ligand>
</feature>
<dbReference type="InterPro" id="IPR001950">
    <property type="entry name" value="SUI1"/>
</dbReference>
<evidence type="ECO:0000256" key="13">
    <source>
        <dbReference type="ARBA" id="ARBA00023180"/>
    </source>
</evidence>
<dbReference type="InterPro" id="IPR036365">
    <property type="entry name" value="PGBD-like_sf"/>
</dbReference>
<dbReference type="GO" id="GO:0006508">
    <property type="term" value="P:proteolysis"/>
    <property type="evidence" value="ECO:0007669"/>
    <property type="project" value="UniProtKB-KW"/>
</dbReference>
<dbReference type="InterPro" id="IPR021190">
    <property type="entry name" value="Pept_M10A"/>
</dbReference>
<comment type="caution">
    <text evidence="19">The sequence shown here is derived from an EMBL/GenBank/DDBJ whole genome shotgun (WGS) entry which is preliminary data.</text>
</comment>
<dbReference type="SUPFAM" id="SSF47090">
    <property type="entry name" value="PGBD-like"/>
    <property type="match status" value="1"/>
</dbReference>
<keyword evidence="7" id="KW-0378">Hydrolase</keyword>
<dbReference type="NCBIfam" id="TIGR01160">
    <property type="entry name" value="SUI1_MOF2"/>
    <property type="match status" value="1"/>
</dbReference>
<comment type="cofactor">
    <cofactor evidence="15">
        <name>Ca(2+)</name>
        <dbReference type="ChEBI" id="CHEBI:29108"/>
    </cofactor>
    <text evidence="15">Can bind about 5 Ca(2+) ions per subunit.</text>
</comment>
<evidence type="ECO:0000313" key="20">
    <source>
        <dbReference type="Proteomes" id="UP000541444"/>
    </source>
</evidence>
<proteinExistence type="inferred from homology"/>
<feature type="binding site" evidence="15">
    <location>
        <position position="224"/>
    </location>
    <ligand>
        <name>Ca(2+)</name>
        <dbReference type="ChEBI" id="CHEBI:29108"/>
        <label>3</label>
    </ligand>
</feature>
<dbReference type="GO" id="GO:0006417">
    <property type="term" value="P:regulation of translation"/>
    <property type="evidence" value="ECO:0007669"/>
    <property type="project" value="UniProtKB-KW"/>
</dbReference>
<dbReference type="PROSITE" id="PS50296">
    <property type="entry name" value="SUI1"/>
    <property type="match status" value="1"/>
</dbReference>
<evidence type="ECO:0000256" key="7">
    <source>
        <dbReference type="ARBA" id="ARBA00022801"/>
    </source>
</evidence>
<reference evidence="19 20" key="1">
    <citation type="journal article" date="2020" name="IScience">
        <title>Genome Sequencing of the Endangered Kingdonia uniflora (Circaeasteraceae, Ranunculales) Reveals Potential Mechanisms of Evolutionary Specialization.</title>
        <authorList>
            <person name="Sun Y."/>
            <person name="Deng T."/>
            <person name="Zhang A."/>
            <person name="Moore M.J."/>
            <person name="Landis J.B."/>
            <person name="Lin N."/>
            <person name="Zhang H."/>
            <person name="Zhang X."/>
            <person name="Huang J."/>
            <person name="Zhang X."/>
            <person name="Sun H."/>
            <person name="Wang H."/>
        </authorList>
    </citation>
    <scope>NUCLEOTIDE SEQUENCE [LARGE SCALE GENOMIC DNA]</scope>
    <source>
        <strain evidence="19">TB1705</strain>
        <tissue evidence="19">Leaf</tissue>
    </source>
</reference>
<dbReference type="GO" id="GO:0031012">
    <property type="term" value="C:extracellular matrix"/>
    <property type="evidence" value="ECO:0007669"/>
    <property type="project" value="InterPro"/>
</dbReference>
<gene>
    <name evidence="19" type="ORF">GIB67_032942</name>
</gene>
<dbReference type="InterPro" id="IPR002477">
    <property type="entry name" value="Peptidoglycan-bd-like"/>
</dbReference>
<evidence type="ECO:0000256" key="9">
    <source>
        <dbReference type="ARBA" id="ARBA00022845"/>
    </source>
</evidence>
<name>A0A7J7MYU4_9MAGN</name>
<dbReference type="SMART" id="SM00235">
    <property type="entry name" value="ZnMc"/>
    <property type="match status" value="1"/>
</dbReference>
<feature type="binding site" evidence="15">
    <location>
        <position position="281"/>
    </location>
    <ligand>
        <name>Zn(2+)</name>
        <dbReference type="ChEBI" id="CHEBI:29105"/>
        <label>2</label>
        <note>catalytic</note>
    </ligand>
</feature>